<dbReference type="InterPro" id="IPR014344">
    <property type="entry name" value="XrtA_polysacc_deacetyl"/>
</dbReference>
<dbReference type="GO" id="GO:0005975">
    <property type="term" value="P:carbohydrate metabolic process"/>
    <property type="evidence" value="ECO:0007669"/>
    <property type="project" value="InterPro"/>
</dbReference>
<feature type="domain" description="NodB homology" evidence="1">
    <location>
        <begin position="18"/>
        <end position="299"/>
    </location>
</feature>
<keyword evidence="3" id="KW-1185">Reference proteome</keyword>
<dbReference type="EMBL" id="CP036280">
    <property type="protein sequence ID" value="QDU72934.1"/>
    <property type="molecule type" value="Genomic_DNA"/>
</dbReference>
<dbReference type="Pfam" id="PF01522">
    <property type="entry name" value="Polysacc_deac_1"/>
    <property type="match status" value="1"/>
</dbReference>
<name>A0A518C160_9BACT</name>
<keyword evidence="2" id="KW-0378">Hydrolase</keyword>
<evidence type="ECO:0000313" key="2">
    <source>
        <dbReference type="EMBL" id="QDU72934.1"/>
    </source>
</evidence>
<dbReference type="InterPro" id="IPR022560">
    <property type="entry name" value="DUF3473"/>
</dbReference>
<dbReference type="Pfam" id="PF11959">
    <property type="entry name" value="DUF3473"/>
    <property type="match status" value="1"/>
</dbReference>
<dbReference type="PANTHER" id="PTHR47561:SF1">
    <property type="entry name" value="POLYSACCHARIDE DEACETYLASE FAMILY PROTEIN (AFU_ORTHOLOGUE AFUA_6G05030)"/>
    <property type="match status" value="1"/>
</dbReference>
<sequence>MRSITIDVEEAWQTEVARKVVPRSSWDHQPSRVVDATQGLLTLLAEHDAPATFFFLGCIARQHPRLVRDVADAGHEIACHGDGHDHLSRLNPISMLADVTRAKKTLEDLAGQPVLGYRAPTWSVTRANPWAIDVLHQAGFLYDASIFPTLHPNYGIPDAPISPFRVASRPDSPTLLAIPPLVWRLGGRNIPVAGGGYFRLLPLQPMLSGLSQARRDHRPAILYFHPWEFDADQPRLPLPLLSRLRMYRGVGSSTRRMARVLSTFAGWTSLAQRLPELSAVARTQRPLVLSTGSSERQVA</sequence>
<evidence type="ECO:0000259" key="1">
    <source>
        <dbReference type="PROSITE" id="PS51677"/>
    </source>
</evidence>
<proteinExistence type="predicted"/>
<evidence type="ECO:0000313" key="3">
    <source>
        <dbReference type="Proteomes" id="UP000320386"/>
    </source>
</evidence>
<dbReference type="KEGG" id="mcad:Pan265_28100"/>
<accession>A0A518C160</accession>
<reference evidence="2 3" key="1">
    <citation type="submission" date="2019-02" db="EMBL/GenBank/DDBJ databases">
        <title>Deep-cultivation of Planctomycetes and their phenomic and genomic characterization uncovers novel biology.</title>
        <authorList>
            <person name="Wiegand S."/>
            <person name="Jogler M."/>
            <person name="Boedeker C."/>
            <person name="Pinto D."/>
            <person name="Vollmers J."/>
            <person name="Rivas-Marin E."/>
            <person name="Kohn T."/>
            <person name="Peeters S.H."/>
            <person name="Heuer A."/>
            <person name="Rast P."/>
            <person name="Oberbeckmann S."/>
            <person name="Bunk B."/>
            <person name="Jeske O."/>
            <person name="Meyerdierks A."/>
            <person name="Storesund J.E."/>
            <person name="Kallscheuer N."/>
            <person name="Luecker S."/>
            <person name="Lage O.M."/>
            <person name="Pohl T."/>
            <person name="Merkel B.J."/>
            <person name="Hornburger P."/>
            <person name="Mueller R.-W."/>
            <person name="Bruemmer F."/>
            <person name="Labrenz M."/>
            <person name="Spormann A.M."/>
            <person name="Op den Camp H."/>
            <person name="Overmann J."/>
            <person name="Amann R."/>
            <person name="Jetten M.S.M."/>
            <person name="Mascher T."/>
            <person name="Medema M.H."/>
            <person name="Devos D.P."/>
            <person name="Kaster A.-K."/>
            <person name="Ovreas L."/>
            <person name="Rohde M."/>
            <person name="Galperin M.Y."/>
            <person name="Jogler C."/>
        </authorList>
    </citation>
    <scope>NUCLEOTIDE SEQUENCE [LARGE SCALE GENOMIC DNA]</scope>
    <source>
        <strain evidence="2 3">Pan265</strain>
    </source>
</reference>
<dbReference type="PANTHER" id="PTHR47561">
    <property type="entry name" value="POLYSACCHARIDE DEACETYLASE FAMILY PROTEIN (AFU_ORTHOLOGUE AFUA_6G05030)"/>
    <property type="match status" value="1"/>
</dbReference>
<organism evidence="2 3">
    <name type="scientific">Mucisphaera calidilacus</name>
    <dbReference type="NCBI Taxonomy" id="2527982"/>
    <lineage>
        <taxon>Bacteria</taxon>
        <taxon>Pseudomonadati</taxon>
        <taxon>Planctomycetota</taxon>
        <taxon>Phycisphaerae</taxon>
        <taxon>Phycisphaerales</taxon>
        <taxon>Phycisphaeraceae</taxon>
        <taxon>Mucisphaera</taxon>
    </lineage>
</organism>
<dbReference type="GO" id="GO:0016810">
    <property type="term" value="F:hydrolase activity, acting on carbon-nitrogen (but not peptide) bonds"/>
    <property type="evidence" value="ECO:0007669"/>
    <property type="project" value="InterPro"/>
</dbReference>
<dbReference type="EC" id="3.5.1.-" evidence="2"/>
<dbReference type="CDD" id="cd10941">
    <property type="entry name" value="CE4_PuuE_HpPgdA_like_2"/>
    <property type="match status" value="1"/>
</dbReference>
<dbReference type="InterPro" id="IPR011330">
    <property type="entry name" value="Glyco_hydro/deAcase_b/a-brl"/>
</dbReference>
<gene>
    <name evidence="2" type="primary">pgdA</name>
    <name evidence="2" type="ORF">Pan265_28100</name>
</gene>
<dbReference type="InterPro" id="IPR002509">
    <property type="entry name" value="NODB_dom"/>
</dbReference>
<dbReference type="InterPro" id="IPR045235">
    <property type="entry name" value="PuuE_HpPgdA-like"/>
</dbReference>
<dbReference type="PROSITE" id="PS51677">
    <property type="entry name" value="NODB"/>
    <property type="match status" value="1"/>
</dbReference>
<dbReference type="AlphaFoldDB" id="A0A518C160"/>
<dbReference type="Gene3D" id="3.20.20.370">
    <property type="entry name" value="Glycoside hydrolase/deacetylase"/>
    <property type="match status" value="1"/>
</dbReference>
<dbReference type="SUPFAM" id="SSF88713">
    <property type="entry name" value="Glycoside hydrolase/deacetylase"/>
    <property type="match status" value="1"/>
</dbReference>
<dbReference type="NCBIfam" id="TIGR03006">
    <property type="entry name" value="pepcterm_polyde"/>
    <property type="match status" value="1"/>
</dbReference>
<dbReference type="Proteomes" id="UP000320386">
    <property type="component" value="Chromosome"/>
</dbReference>
<protein>
    <submittedName>
        <fullName evidence="2">Peptidoglycan deacetylase</fullName>
        <ecNumber evidence="2">3.5.1.-</ecNumber>
    </submittedName>
</protein>